<dbReference type="InterPro" id="IPR013324">
    <property type="entry name" value="RNA_pol_sigma_r3/r4-like"/>
</dbReference>
<accession>A0A8F3EA96</accession>
<keyword evidence="2" id="KW-1185">Reference proteome</keyword>
<dbReference type="Gene3D" id="1.10.1740.10">
    <property type="match status" value="1"/>
</dbReference>
<dbReference type="SUPFAM" id="SSF88659">
    <property type="entry name" value="Sigma3 and sigma4 domains of RNA polymerase sigma factors"/>
    <property type="match status" value="1"/>
</dbReference>
<sequence>MLTTSAIRRVFEGTAENLPPLPIDVEVELIACAKDGDEAAYERLIANYIPGLRALAASELQRSGRLVDVDEVRANVLLAFVEAVHAARPGERVAPQLAPAAKHAADDFEHNLVAALSVPGRTQRRYFQAIREAKRNGTNPVDEAAALGLAPESFYAVKAALGFDSIERLQELNAPGVFDGIGVHEPAMSPIHVEQGYANAETRHMARAALAALNDDPVAAVIVREAYGFTGYEPVPDAEVAHRHGLTRPTVQRKRIKALDTMHEAICQHDAPEPRCAREHS</sequence>
<proteinExistence type="predicted"/>
<dbReference type="SUPFAM" id="SSF88946">
    <property type="entry name" value="Sigma2 domain of RNA polymerase sigma factors"/>
    <property type="match status" value="1"/>
</dbReference>
<dbReference type="GO" id="GO:0006352">
    <property type="term" value="P:DNA-templated transcription initiation"/>
    <property type="evidence" value="ECO:0007669"/>
    <property type="project" value="InterPro"/>
</dbReference>
<organism evidence="1 2">
    <name type="scientific">Microbacterium phage Honk</name>
    <dbReference type="NCBI Taxonomy" id="2836095"/>
    <lineage>
        <taxon>Viruses</taxon>
        <taxon>Duplodnaviria</taxon>
        <taxon>Heunggongvirae</taxon>
        <taxon>Uroviricota</taxon>
        <taxon>Caudoviricetes</taxon>
        <taxon>Casidaviridae</taxon>
        <taxon>Honkvirus</taxon>
        <taxon>Honkvirus honk</taxon>
    </lineage>
</organism>
<gene>
    <name evidence="1" type="primary">46</name>
    <name evidence="1" type="ORF">SEA_HONK_46</name>
</gene>
<dbReference type="GO" id="GO:0003700">
    <property type="term" value="F:DNA-binding transcription factor activity"/>
    <property type="evidence" value="ECO:0007669"/>
    <property type="project" value="InterPro"/>
</dbReference>
<evidence type="ECO:0000313" key="1">
    <source>
        <dbReference type="EMBL" id="QWY81869.1"/>
    </source>
</evidence>
<reference evidence="1" key="1">
    <citation type="submission" date="2021-04" db="EMBL/GenBank/DDBJ databases">
        <authorList>
            <person name="Ulbrich M."/>
            <person name="Aldana K.S."/>
            <person name="Brown J.W."/>
            <person name="Campbell D.M."/>
            <person name="Chai A.E."/>
            <person name="Dalson K.A."/>
            <person name="Dembinski E."/>
            <person name="Gomez D.E."/>
            <person name="Gupta K."/>
            <person name="Guyot M."/>
            <person name="Hocutt K.M."/>
            <person name="Holsinger J.M."/>
            <person name="Ibarra L.A."/>
            <person name="Jeon T.-Y."/>
            <person name="Mackenzie M."/>
            <person name="Marquez I.-P.P."/>
            <person name="Mathenge R.W."/>
            <person name="Mo B.F."/>
            <person name="Nelson S."/>
            <person name="Zepeda J."/>
            <person name="Zhang L.J."/>
            <person name="Ngo R."/>
            <person name="Tse V.Y."/>
            <person name="Garlena R.A."/>
            <person name="Russell D.A."/>
            <person name="Pope W.H."/>
            <person name="Jacobs-Sera D."/>
            <person name="Hatfull G.F."/>
            <person name="Reddi K."/>
            <person name="Moberg-Parker J."/>
            <person name="Freise A.C."/>
        </authorList>
    </citation>
    <scope>NUCLEOTIDE SEQUENCE</scope>
</reference>
<evidence type="ECO:0000313" key="2">
    <source>
        <dbReference type="Proteomes" id="UP000693682"/>
    </source>
</evidence>
<dbReference type="InterPro" id="IPR013325">
    <property type="entry name" value="RNA_pol_sigma_r2"/>
</dbReference>
<name>A0A8F3EA96_9CAUD</name>
<dbReference type="EMBL" id="MW862981">
    <property type="protein sequence ID" value="QWY81869.1"/>
    <property type="molecule type" value="Genomic_DNA"/>
</dbReference>
<dbReference type="Proteomes" id="UP000693682">
    <property type="component" value="Segment"/>
</dbReference>
<protein>
    <submittedName>
        <fullName evidence="1">DNA binding protein</fullName>
    </submittedName>
</protein>